<dbReference type="Pfam" id="PF09990">
    <property type="entry name" value="DUF2231"/>
    <property type="match status" value="1"/>
</dbReference>
<gene>
    <name evidence="3" type="ORF">SAMN06265182_0678</name>
</gene>
<accession>A0A285NAC8</accession>
<evidence type="ECO:0000259" key="2">
    <source>
        <dbReference type="Pfam" id="PF09990"/>
    </source>
</evidence>
<evidence type="ECO:0000313" key="3">
    <source>
        <dbReference type="EMBL" id="SNZ06444.1"/>
    </source>
</evidence>
<protein>
    <submittedName>
        <fullName evidence="3">Uncharacterized membrane protein</fullName>
    </submittedName>
</protein>
<dbReference type="InterPro" id="IPR019251">
    <property type="entry name" value="DUF2231_TM"/>
</dbReference>
<name>A0A285NAC8_9AQUI</name>
<feature type="transmembrane region" description="Helical" evidence="1">
    <location>
        <begin position="12"/>
        <end position="32"/>
    </location>
</feature>
<feature type="transmembrane region" description="Helical" evidence="1">
    <location>
        <begin position="112"/>
        <end position="130"/>
    </location>
</feature>
<dbReference type="AlphaFoldDB" id="A0A285NAC8"/>
<organism evidence="3 4">
    <name type="scientific">Persephonella hydrogeniphila</name>
    <dbReference type="NCBI Taxonomy" id="198703"/>
    <lineage>
        <taxon>Bacteria</taxon>
        <taxon>Pseudomonadati</taxon>
        <taxon>Aquificota</taxon>
        <taxon>Aquificia</taxon>
        <taxon>Aquificales</taxon>
        <taxon>Hydrogenothermaceae</taxon>
        <taxon>Persephonella</taxon>
    </lineage>
</organism>
<dbReference type="EMBL" id="OBEI01000002">
    <property type="protein sequence ID" value="SNZ06444.1"/>
    <property type="molecule type" value="Genomic_DNA"/>
</dbReference>
<keyword evidence="1" id="KW-0812">Transmembrane</keyword>
<dbReference type="Proteomes" id="UP000219036">
    <property type="component" value="Unassembled WGS sequence"/>
</dbReference>
<keyword evidence="1" id="KW-1133">Transmembrane helix</keyword>
<reference evidence="4" key="1">
    <citation type="submission" date="2017-09" db="EMBL/GenBank/DDBJ databases">
        <authorList>
            <person name="Varghese N."/>
            <person name="Submissions S."/>
        </authorList>
    </citation>
    <scope>NUCLEOTIDE SEQUENCE [LARGE SCALE GENOMIC DNA]</scope>
    <source>
        <strain evidence="4">DSM 15103</strain>
    </source>
</reference>
<proteinExistence type="predicted"/>
<feature type="transmembrane region" description="Helical" evidence="1">
    <location>
        <begin position="41"/>
        <end position="62"/>
    </location>
</feature>
<evidence type="ECO:0000256" key="1">
    <source>
        <dbReference type="SAM" id="Phobius"/>
    </source>
</evidence>
<keyword evidence="1" id="KW-0472">Membrane</keyword>
<feature type="transmembrane region" description="Helical" evidence="1">
    <location>
        <begin position="88"/>
        <end position="105"/>
    </location>
</feature>
<keyword evidence="4" id="KW-1185">Reference proteome</keyword>
<sequence length="146" mass="16081">MEFLGQFHPPVVHFAIALVITGILFDIAGFILKKDSLKHAGLWTITVGALAVWAAMFTGHYAEEAVEEAIKGSPAYNILEEHEEIGEILPWIVSFVAAFRVFLNFRPNKKLFILYLIAGVITAGIVGFQGRLGGKMVYEYGVGVKK</sequence>
<dbReference type="OrthoDB" id="8080622at2"/>
<dbReference type="RefSeq" id="WP_096999862.1">
    <property type="nucleotide sequence ID" value="NZ_OBEI01000002.1"/>
</dbReference>
<evidence type="ECO:0000313" key="4">
    <source>
        <dbReference type="Proteomes" id="UP000219036"/>
    </source>
</evidence>
<feature type="domain" description="DUF2231" evidence="2">
    <location>
        <begin position="7"/>
        <end position="145"/>
    </location>
</feature>